<evidence type="ECO:0000313" key="1">
    <source>
        <dbReference type="EMBL" id="QPJ62139.1"/>
    </source>
</evidence>
<reference evidence="1 2" key="1">
    <citation type="submission" date="2020-02" db="EMBL/GenBank/DDBJ databases">
        <title>Genomic and physiological characterization of two novel Nitrospinaceae genera.</title>
        <authorList>
            <person name="Mueller A.J."/>
            <person name="Jung M.-Y."/>
            <person name="Strachan C.R."/>
            <person name="Herbold C.W."/>
            <person name="Kirkegaard R.H."/>
            <person name="Daims H."/>
        </authorList>
    </citation>
    <scope>NUCLEOTIDE SEQUENCE [LARGE SCALE GENOMIC DNA]</scope>
    <source>
        <strain evidence="1">EB</strain>
    </source>
</reference>
<name>A0A7T0BWE4_9BACT</name>
<protein>
    <submittedName>
        <fullName evidence="1">Uncharacterized protein</fullName>
    </submittedName>
</protein>
<gene>
    <name evidence="1" type="ORF">G3M70_09765</name>
</gene>
<sequence>MTDYKPLFQKESIRTHQYRRVIIRKTLQIVRNNPDLKEEEIIALAEKEAVKICDLCVESSMEENSRELVDQYFLLETEAQRQDHVGRLFLHPLDGELRKGYLKECLIPVFCKSVLNLLGQETYDQFSDRIQQMIQIAKKHGIIYGDMLESPPARALIQEIIEAYRNEMKISGGFEAQLKNQIDAALVIYQNEHPNEEFNIEKNIEGAYGDFTRLMGLDK</sequence>
<accession>A0A7T0BWE4</accession>
<dbReference type="EMBL" id="CP048685">
    <property type="protein sequence ID" value="QPJ62139.1"/>
    <property type="molecule type" value="Genomic_DNA"/>
</dbReference>
<organism evidence="1 2">
    <name type="scientific">Candidatus Nitronauta litoralis</name>
    <dbReference type="NCBI Taxonomy" id="2705533"/>
    <lineage>
        <taxon>Bacteria</taxon>
        <taxon>Pseudomonadati</taxon>
        <taxon>Nitrospinota/Tectimicrobiota group</taxon>
        <taxon>Nitrospinota</taxon>
        <taxon>Nitrospinia</taxon>
        <taxon>Nitrospinales</taxon>
        <taxon>Nitrospinaceae</taxon>
        <taxon>Candidatus Nitronauta</taxon>
    </lineage>
</organism>
<evidence type="ECO:0000313" key="2">
    <source>
        <dbReference type="Proteomes" id="UP000594688"/>
    </source>
</evidence>
<dbReference type="AlphaFoldDB" id="A0A7T0BWE4"/>
<dbReference type="KEGG" id="nli:G3M70_09765"/>
<proteinExistence type="predicted"/>
<dbReference type="Proteomes" id="UP000594688">
    <property type="component" value="Chromosome"/>
</dbReference>